<protein>
    <recommendedName>
        <fullName evidence="3">Peptidase S53 activation domain-containing protein</fullName>
    </recommendedName>
</protein>
<reference evidence="1 2" key="1">
    <citation type="submission" date="2022-07" db="EMBL/GenBank/DDBJ databases">
        <title>Novel species in genus cellulomonas.</title>
        <authorList>
            <person name="Ye L."/>
        </authorList>
    </citation>
    <scope>NUCLEOTIDE SEQUENCE [LARGE SCALE GENOMIC DNA]</scope>
    <source>
        <strain evidence="2">zg-Y338</strain>
    </source>
</reference>
<evidence type="ECO:0000313" key="1">
    <source>
        <dbReference type="EMBL" id="UUI73905.1"/>
    </source>
</evidence>
<accession>A0ABY5KVZ7</accession>
<name>A0ABY5KVZ7_9CELL</name>
<proteinExistence type="predicted"/>
<organism evidence="1 2">
    <name type="scientific">Cellulomonas chengniuliangii</name>
    <dbReference type="NCBI Taxonomy" id="2968084"/>
    <lineage>
        <taxon>Bacteria</taxon>
        <taxon>Bacillati</taxon>
        <taxon>Actinomycetota</taxon>
        <taxon>Actinomycetes</taxon>
        <taxon>Micrococcales</taxon>
        <taxon>Cellulomonadaceae</taxon>
        <taxon>Cellulomonas</taxon>
    </lineage>
</organism>
<evidence type="ECO:0000313" key="2">
    <source>
        <dbReference type="Proteomes" id="UP001316189"/>
    </source>
</evidence>
<dbReference type="RefSeq" id="WP_227569234.1">
    <property type="nucleotide sequence ID" value="NZ_CP101988.1"/>
</dbReference>
<evidence type="ECO:0008006" key="3">
    <source>
        <dbReference type="Google" id="ProtNLM"/>
    </source>
</evidence>
<keyword evidence="2" id="KW-1185">Reference proteome</keyword>
<dbReference type="Proteomes" id="UP001316189">
    <property type="component" value="Chromosome"/>
</dbReference>
<sequence>MRITVVALLVVGAVAGGAELLTGGPGPRLDEVRTEAILVAPVPAAELGRREQQSQWGLGLPDSHAFVDIAYQVAGTPEEAVSAWTQAYGRQYGLKARSSRDPITLVGSSGEIVVSVRVGTTVELPDSERSDFALPAEGSTVVTVTASAG</sequence>
<gene>
    <name evidence="1" type="ORF">NP064_08580</name>
</gene>
<dbReference type="EMBL" id="CP101988">
    <property type="protein sequence ID" value="UUI73905.1"/>
    <property type="molecule type" value="Genomic_DNA"/>
</dbReference>